<dbReference type="KEGG" id="pka:PQ456_16365"/>
<dbReference type="RefSeq" id="WP_273613249.1">
    <property type="nucleotide sequence ID" value="NZ_CP117416.1"/>
</dbReference>
<protein>
    <recommendedName>
        <fullName evidence="1">Prenylated flavin chaperone LpdD-like domain-containing protein</fullName>
    </recommendedName>
</protein>
<evidence type="ECO:0000313" key="3">
    <source>
        <dbReference type="Proteomes" id="UP001220509"/>
    </source>
</evidence>
<feature type="domain" description="Prenylated flavin chaperone LpdD-like" evidence="1">
    <location>
        <begin position="8"/>
        <end position="112"/>
    </location>
</feature>
<accession>A0AAX3M037</accession>
<reference evidence="2 3" key="1">
    <citation type="submission" date="2023-02" db="EMBL/GenBank/DDBJ databases">
        <title>Genome sequence of Paenibacillus kyungheensis KACC 18744.</title>
        <authorList>
            <person name="Kim S."/>
            <person name="Heo J."/>
            <person name="Kwon S.-W."/>
        </authorList>
    </citation>
    <scope>NUCLEOTIDE SEQUENCE [LARGE SCALE GENOMIC DNA]</scope>
    <source>
        <strain evidence="2 3">KACC 18744</strain>
    </source>
</reference>
<dbReference type="Pfam" id="PF21758">
    <property type="entry name" value="PAC_bac"/>
    <property type="match status" value="1"/>
</dbReference>
<dbReference type="InterPro" id="IPR048844">
    <property type="entry name" value="LpdD_chaperone-like"/>
</dbReference>
<name>A0AAX3M037_9BACL</name>
<gene>
    <name evidence="2" type="ORF">PQ456_16365</name>
</gene>
<dbReference type="EMBL" id="CP117416">
    <property type="protein sequence ID" value="WCT54763.1"/>
    <property type="molecule type" value="Genomic_DNA"/>
</dbReference>
<proteinExistence type="predicted"/>
<organism evidence="2 3">
    <name type="scientific">Paenibacillus kyungheensis</name>
    <dbReference type="NCBI Taxonomy" id="1452732"/>
    <lineage>
        <taxon>Bacteria</taxon>
        <taxon>Bacillati</taxon>
        <taxon>Bacillota</taxon>
        <taxon>Bacilli</taxon>
        <taxon>Bacillales</taxon>
        <taxon>Paenibacillaceae</taxon>
        <taxon>Paenibacillus</taxon>
    </lineage>
</organism>
<dbReference type="AlphaFoldDB" id="A0AAX3M037"/>
<evidence type="ECO:0000259" key="1">
    <source>
        <dbReference type="Pfam" id="PF21758"/>
    </source>
</evidence>
<dbReference type="Proteomes" id="UP001220509">
    <property type="component" value="Chromosome"/>
</dbReference>
<keyword evidence="3" id="KW-1185">Reference proteome</keyword>
<evidence type="ECO:0000313" key="2">
    <source>
        <dbReference type="EMBL" id="WCT54763.1"/>
    </source>
</evidence>
<sequence>MIHIHKSRGRIQIQMDVYYMGTDDIVILISGGDRPHIGTITAGTPSQPLQTIQFQQHQEFYFTEEIAIHLRKQWRGNFVICGGVHIDQISGEEINQVIEMVVEMGNELILHLQESQSIKS</sequence>